<dbReference type="AlphaFoldDB" id="A0A6A5YQI9"/>
<dbReference type="EMBL" id="ML977346">
    <property type="protein sequence ID" value="KAF2108677.1"/>
    <property type="molecule type" value="Genomic_DNA"/>
</dbReference>
<protein>
    <submittedName>
        <fullName evidence="2">Uncharacterized protein</fullName>
    </submittedName>
</protein>
<evidence type="ECO:0000256" key="1">
    <source>
        <dbReference type="SAM" id="MobiDB-lite"/>
    </source>
</evidence>
<keyword evidence="3" id="KW-1185">Reference proteome</keyword>
<reference evidence="2" key="1">
    <citation type="journal article" date="2020" name="Stud. Mycol.">
        <title>101 Dothideomycetes genomes: a test case for predicting lifestyles and emergence of pathogens.</title>
        <authorList>
            <person name="Haridas S."/>
            <person name="Albert R."/>
            <person name="Binder M."/>
            <person name="Bloem J."/>
            <person name="Labutti K."/>
            <person name="Salamov A."/>
            <person name="Andreopoulos B."/>
            <person name="Baker S."/>
            <person name="Barry K."/>
            <person name="Bills G."/>
            <person name="Bluhm B."/>
            <person name="Cannon C."/>
            <person name="Castanera R."/>
            <person name="Culley D."/>
            <person name="Daum C."/>
            <person name="Ezra D."/>
            <person name="Gonzalez J."/>
            <person name="Henrissat B."/>
            <person name="Kuo A."/>
            <person name="Liang C."/>
            <person name="Lipzen A."/>
            <person name="Lutzoni F."/>
            <person name="Magnuson J."/>
            <person name="Mondo S."/>
            <person name="Nolan M."/>
            <person name="Ohm R."/>
            <person name="Pangilinan J."/>
            <person name="Park H.-J."/>
            <person name="Ramirez L."/>
            <person name="Alfaro M."/>
            <person name="Sun H."/>
            <person name="Tritt A."/>
            <person name="Yoshinaga Y."/>
            <person name="Zwiers L.-H."/>
            <person name="Turgeon B."/>
            <person name="Goodwin S."/>
            <person name="Spatafora J."/>
            <person name="Crous P."/>
            <person name="Grigoriev I."/>
        </authorList>
    </citation>
    <scope>NUCLEOTIDE SEQUENCE</scope>
    <source>
        <strain evidence="2">CBS 627.86</strain>
    </source>
</reference>
<proteinExistence type="predicted"/>
<dbReference type="Proteomes" id="UP000799770">
    <property type="component" value="Unassembled WGS sequence"/>
</dbReference>
<feature type="region of interest" description="Disordered" evidence="1">
    <location>
        <begin position="249"/>
        <end position="274"/>
    </location>
</feature>
<name>A0A6A5YQI9_9PLEO</name>
<dbReference type="OrthoDB" id="2922289at2759"/>
<accession>A0A6A5YQI9</accession>
<evidence type="ECO:0000313" key="2">
    <source>
        <dbReference type="EMBL" id="KAF2108677.1"/>
    </source>
</evidence>
<dbReference type="PANTHER" id="PTHR40788:SF2">
    <property type="entry name" value="CLR5 DOMAIN-CONTAINING PROTEIN"/>
    <property type="match status" value="1"/>
</dbReference>
<gene>
    <name evidence="2" type="ORF">BDV96DRAFT_616222</name>
</gene>
<feature type="region of interest" description="Disordered" evidence="1">
    <location>
        <begin position="1"/>
        <end position="22"/>
    </location>
</feature>
<sequence length="814" mass="93969">MANSSNPDLGQETVEPDLWGTTDADGTFRYSGAPFPSPEEIREQTLKFNKSLFENVATLQAIIERYEEVIQKRWLKKKKAQRAAILLTSWPNMAAKHRPDFVALFSKEVEKINTGIRVDAFYWPQINLEDLTKPNPLLIFLNARARHLPHVFAHPDIESAPIGRADPSYLWSVMEEHVMVFKTDSTPQTYGQLLVCPSPTLAESLCHDGFAMHPGHGLQMLEIQDRIWDFLVRCCKLIMHDMSLEAMINPGIPSQPEPPRLTENNQDRSSLDITSLEKPYRVPGRTDFSRLRALGSAARHEAEDHIWALREDPAYFKDIVLSYKTHRFELMSDSNGNCHPYLKRASMDNFYNFPLRNMVTDAYVAFSIWDNIHSLLGLAGKRPPEPFMKTFRKLLFRLEMATEDFTHNLKFGFPMIPELRRFFVRRVPESTSQPHRMHIDHTALLVHEDSVEARFVRCVDMLWNEDLLDRLGLPCIMDAIERAMQTDAKIKKLVTPWVATLLYQLSVVAECYRQLHLYPHWARHIEASTQFIHKEELTLEYAASNLKWHNILRHQFEAAPFARLVDSSGVRFAYPVDKRRTQENVEKLRRAEANLDQFWAAVDARFKKTSSVSQHDLVEHLLTKERILQRTPPWTAPTKPTQVSHTLANQDYNYEYLSPTLHDSTKDITGNFNKLSVASKQKTKTHGIADPTIGSSEILQQPVSIEEQQIFRVDKRTYKVFKTIFHSPNSPDQPGEIPWIDFLYAMSCTGFSAEKLHGSAWHFTPCKTKLSGCDRSIIFHEPHPSSKLPFTKARMYGRRLTKNYGWNGEMFRLA</sequence>
<organism evidence="2 3">
    <name type="scientific">Lophiotrema nucula</name>
    <dbReference type="NCBI Taxonomy" id="690887"/>
    <lineage>
        <taxon>Eukaryota</taxon>
        <taxon>Fungi</taxon>
        <taxon>Dikarya</taxon>
        <taxon>Ascomycota</taxon>
        <taxon>Pezizomycotina</taxon>
        <taxon>Dothideomycetes</taxon>
        <taxon>Pleosporomycetidae</taxon>
        <taxon>Pleosporales</taxon>
        <taxon>Lophiotremataceae</taxon>
        <taxon>Lophiotrema</taxon>
    </lineage>
</organism>
<dbReference type="PANTHER" id="PTHR40788">
    <property type="entry name" value="CLR5 DOMAIN-CONTAINING PROTEIN-RELATED"/>
    <property type="match status" value="1"/>
</dbReference>
<evidence type="ECO:0000313" key="3">
    <source>
        <dbReference type="Proteomes" id="UP000799770"/>
    </source>
</evidence>